<dbReference type="InterPro" id="IPR050250">
    <property type="entry name" value="Macrolide_Exporter_MacB"/>
</dbReference>
<dbReference type="InterPro" id="IPR018060">
    <property type="entry name" value="HTH_AraC"/>
</dbReference>
<feature type="transmembrane region" description="Helical" evidence="9">
    <location>
        <begin position="427"/>
        <end position="450"/>
    </location>
</feature>
<dbReference type="EMBL" id="CP139558">
    <property type="protein sequence ID" value="WPU93150.1"/>
    <property type="molecule type" value="Genomic_DNA"/>
</dbReference>
<gene>
    <name evidence="11" type="ORF">SNE25_27920</name>
</gene>
<dbReference type="Pfam" id="PF12833">
    <property type="entry name" value="HTH_18"/>
    <property type="match status" value="1"/>
</dbReference>
<evidence type="ECO:0000256" key="3">
    <source>
        <dbReference type="ARBA" id="ARBA00022692"/>
    </source>
</evidence>
<feature type="transmembrane region" description="Helical" evidence="9">
    <location>
        <begin position="1158"/>
        <end position="1177"/>
    </location>
</feature>
<feature type="transmembrane region" description="Helical" evidence="9">
    <location>
        <begin position="797"/>
        <end position="820"/>
    </location>
</feature>
<evidence type="ECO:0000313" key="11">
    <source>
        <dbReference type="EMBL" id="WPU93150.1"/>
    </source>
</evidence>
<dbReference type="InterPro" id="IPR009057">
    <property type="entry name" value="Homeodomain-like_sf"/>
</dbReference>
<keyword evidence="7 9" id="KW-0472">Membrane</keyword>
<dbReference type="Pfam" id="PF12704">
    <property type="entry name" value="MacB_PCD"/>
    <property type="match status" value="2"/>
</dbReference>
<feature type="transmembrane region" description="Helical" evidence="9">
    <location>
        <begin position="140"/>
        <end position="158"/>
    </location>
</feature>
<evidence type="ECO:0000313" key="12">
    <source>
        <dbReference type="Proteomes" id="UP001324380"/>
    </source>
</evidence>
<dbReference type="Gene3D" id="1.10.10.60">
    <property type="entry name" value="Homeodomain-like"/>
    <property type="match status" value="2"/>
</dbReference>
<evidence type="ECO:0000259" key="10">
    <source>
        <dbReference type="PROSITE" id="PS01124"/>
    </source>
</evidence>
<feature type="transmembrane region" description="Helical" evidence="9">
    <location>
        <begin position="1189"/>
        <end position="1209"/>
    </location>
</feature>
<dbReference type="PROSITE" id="PS01124">
    <property type="entry name" value="HTH_ARAC_FAMILY_2"/>
    <property type="match status" value="1"/>
</dbReference>
<feature type="transmembrane region" description="Helical" evidence="9">
    <location>
        <begin position="221"/>
        <end position="240"/>
    </location>
</feature>
<keyword evidence="12" id="KW-1185">Reference proteome</keyword>
<sequence>MNSYTFHITVYDLFFFGMIFIGLNFAVLLAFVKSVNRAANRFLALALLTMILWMMQVLAIDIRLETYLPGWDRLPMQFLLALGPLIYFYVLKITRPAYQFRWKDLLHFIPLLLEQGALALEAREVTRTGVATYTTLIFQQLNPVLQLLIFISIITYLYRSHKLIEHFYRRLQPVLMDRSRLEFRWLRRLLAATALLWLLWISFAVVDYLGYRSQLGVHVYYPFYIFFAVIIIWTAAAAFLRPHAGWMVQPPAAPKPPLTTEQREKGSWLKKAMQANRYYRDPELSVSSLADELDIPPHELSRIINTALKKNFNDFINEYRIREVILKIQDPAYDHITLLGIAYESGFNSKTTFNRTFRQMTGKNPAEYKRGLKKERPFSNLGRHPRFAAVISNQETTHKWLEEQSNRNYMFRNYLKTAWRNLVKHRFFSFISITGLAIGLCACILIIQYVSTELNVDRFHKNLDNLYRVVDDRYQQGSLVQHSAMTYSGIGRAMKQDLPEVEAYCRVTPYRVEVISWSDKKIADQRAIAVDASFLSMFTYPLLAGDQKTALLEPNSIIISEKMAREQLGVKEPRSLLGQVMVFDTDSLPYKITGICKDVPDRSQLHFDLLISYNSLYSNNGNNRYTVADYDFTQPSFWQYIQLRKGADPQTVERKFAALNTRYFPKAAAAGTRDVFYLQPLRKAYLYSDFEYEIGRTGSYRIVWSLLVIAFFILVLAWVNYINLATARSLERAKEVGIRKVTGASRMQLIKQFLTEALLVNLVAIIIAVFFAWLLQSEFNQLVNRNLSMAMLFSKQAAITILFALFTVAGIFFSGFYPAFILSGYNPLKVLRGTFAHSVTGVFLRKSLVTAQFAISILLIIGSLVIYRQLRFMTGQYMGYNMDQMMVLRKPVLSNPGAAFMNNVHEFIQAAQQLAYVKGAAASGRIPGQELDKISDVDRTDIPIKSKSTMATMGVDTHFINLYQMKLLAGRNFSPLDYHEDLTKVHNFIINVTALRQLHFQSPQEAIGKSVMASGRTWYIIGVVADFHQQSLRAGIEPVLLLPTLPGHFTQFSVKVDPQHMATVIKDIRKLYDRYFPENVFDYYFLDEKFNRQYSNDYLFGKVFGLFAALAILIACLGLSGLSLLTAMQRTKEVGIRKVLGASVPGIVLLLSKDFIRLVLLAIIIASPVAWYIMHVWLQDFAYRVHISWWIFASAGLLSLIIALLVIGFQTVRTAVANPAKSLRTE</sequence>
<dbReference type="InterPro" id="IPR003838">
    <property type="entry name" value="ABC3_permease_C"/>
</dbReference>
<dbReference type="PANTHER" id="PTHR30572">
    <property type="entry name" value="MEMBRANE COMPONENT OF TRANSPORTER-RELATED"/>
    <property type="match status" value="1"/>
</dbReference>
<feature type="transmembrane region" description="Helical" evidence="9">
    <location>
        <begin position="189"/>
        <end position="209"/>
    </location>
</feature>
<evidence type="ECO:0000256" key="1">
    <source>
        <dbReference type="ARBA" id="ARBA00004651"/>
    </source>
</evidence>
<feature type="transmembrane region" description="Helical" evidence="9">
    <location>
        <begin position="1134"/>
        <end position="1151"/>
    </location>
</feature>
<protein>
    <submittedName>
        <fullName evidence="11">ABC transporter permease</fullName>
    </submittedName>
</protein>
<feature type="transmembrane region" description="Helical" evidence="9">
    <location>
        <begin position="702"/>
        <end position="722"/>
    </location>
</feature>
<evidence type="ECO:0000256" key="6">
    <source>
        <dbReference type="ARBA" id="ARBA00023125"/>
    </source>
</evidence>
<organism evidence="11 12">
    <name type="scientific">Mucilaginibacter sabulilitoris</name>
    <dbReference type="NCBI Taxonomy" id="1173583"/>
    <lineage>
        <taxon>Bacteria</taxon>
        <taxon>Pseudomonadati</taxon>
        <taxon>Bacteroidota</taxon>
        <taxon>Sphingobacteriia</taxon>
        <taxon>Sphingobacteriales</taxon>
        <taxon>Sphingobacteriaceae</taxon>
        <taxon>Mucilaginibacter</taxon>
    </lineage>
</organism>
<proteinExistence type="predicted"/>
<keyword evidence="3 9" id="KW-0812">Transmembrane</keyword>
<evidence type="ECO:0000256" key="8">
    <source>
        <dbReference type="ARBA" id="ARBA00023163"/>
    </source>
</evidence>
<reference evidence="11 12" key="1">
    <citation type="submission" date="2023-11" db="EMBL/GenBank/DDBJ databases">
        <title>Analysis of the Genomes of Mucilaginibacter gossypii cycad 4 and M. sabulilitoris SNA2: microbes with the potential for plant growth promotion.</title>
        <authorList>
            <person name="Hirsch A.M."/>
            <person name="Humm E."/>
            <person name="Rubbi M."/>
            <person name="Del Vecchio G."/>
            <person name="Ha S.M."/>
            <person name="Pellegrini M."/>
            <person name="Gunsalus R.P."/>
        </authorList>
    </citation>
    <scope>NUCLEOTIDE SEQUENCE [LARGE SCALE GENOMIC DNA]</scope>
    <source>
        <strain evidence="11 12">SNA2</strain>
    </source>
</reference>
<feature type="transmembrane region" description="Helical" evidence="9">
    <location>
        <begin position="74"/>
        <end position="90"/>
    </location>
</feature>
<keyword evidence="4 9" id="KW-1133">Transmembrane helix</keyword>
<dbReference type="Pfam" id="PF02687">
    <property type="entry name" value="FtsX"/>
    <property type="match status" value="2"/>
</dbReference>
<feature type="transmembrane region" description="Helical" evidence="9">
    <location>
        <begin position="1099"/>
        <end position="1122"/>
    </location>
</feature>
<dbReference type="RefSeq" id="WP_321562302.1">
    <property type="nucleotide sequence ID" value="NZ_CP139558.1"/>
</dbReference>
<comment type="subcellular location">
    <subcellularLocation>
        <location evidence="1">Cell membrane</location>
        <topology evidence="1">Multi-pass membrane protein</topology>
    </subcellularLocation>
</comment>
<dbReference type="SUPFAM" id="SSF46689">
    <property type="entry name" value="Homeodomain-like"/>
    <property type="match status" value="1"/>
</dbReference>
<keyword evidence="8" id="KW-0804">Transcription</keyword>
<feature type="transmembrane region" description="Helical" evidence="9">
    <location>
        <begin position="757"/>
        <end position="776"/>
    </location>
</feature>
<accession>A0ABZ0TIY7</accession>
<dbReference type="InterPro" id="IPR025857">
    <property type="entry name" value="MacB_PCD"/>
</dbReference>
<evidence type="ECO:0000256" key="7">
    <source>
        <dbReference type="ARBA" id="ARBA00023136"/>
    </source>
</evidence>
<feature type="transmembrane region" description="Helical" evidence="9">
    <location>
        <begin position="848"/>
        <end position="867"/>
    </location>
</feature>
<feature type="transmembrane region" description="Helical" evidence="9">
    <location>
        <begin position="42"/>
        <end position="62"/>
    </location>
</feature>
<dbReference type="InterPro" id="IPR018062">
    <property type="entry name" value="HTH_AraC-typ_CS"/>
</dbReference>
<dbReference type="PROSITE" id="PS00041">
    <property type="entry name" value="HTH_ARAC_FAMILY_1"/>
    <property type="match status" value="1"/>
</dbReference>
<evidence type="ECO:0000256" key="2">
    <source>
        <dbReference type="ARBA" id="ARBA00022475"/>
    </source>
</evidence>
<evidence type="ECO:0000256" key="4">
    <source>
        <dbReference type="ARBA" id="ARBA00022989"/>
    </source>
</evidence>
<dbReference type="SMART" id="SM00342">
    <property type="entry name" value="HTH_ARAC"/>
    <property type="match status" value="1"/>
</dbReference>
<dbReference type="PANTHER" id="PTHR30572:SF18">
    <property type="entry name" value="ABC-TYPE MACROLIDE FAMILY EXPORT SYSTEM PERMEASE COMPONENT 2"/>
    <property type="match status" value="1"/>
</dbReference>
<evidence type="ECO:0000256" key="5">
    <source>
        <dbReference type="ARBA" id="ARBA00023015"/>
    </source>
</evidence>
<keyword evidence="6" id="KW-0238">DNA-binding</keyword>
<name>A0ABZ0TIY7_9SPHI</name>
<keyword evidence="5" id="KW-0805">Transcription regulation</keyword>
<keyword evidence="2" id="KW-1003">Cell membrane</keyword>
<evidence type="ECO:0000256" key="9">
    <source>
        <dbReference type="SAM" id="Phobius"/>
    </source>
</evidence>
<dbReference type="Proteomes" id="UP001324380">
    <property type="component" value="Chromosome"/>
</dbReference>
<feature type="domain" description="HTH araC/xylS-type" evidence="10">
    <location>
        <begin position="263"/>
        <end position="371"/>
    </location>
</feature>
<feature type="transmembrane region" description="Helical" evidence="9">
    <location>
        <begin position="6"/>
        <end position="30"/>
    </location>
</feature>